<feature type="transmembrane region" description="Helical" evidence="7">
    <location>
        <begin position="107"/>
        <end position="132"/>
    </location>
</feature>
<feature type="transmembrane region" description="Helical" evidence="7">
    <location>
        <begin position="265"/>
        <end position="291"/>
    </location>
</feature>
<sequence>MSQETDGLPPSKRRWAMAAIAVSITLAVMDSSVANVALPAIAADLNASASDVILVVNAYQIATIMSLLPFASMGEKFGYARVYRAGLVVFTASSLICALSDSLQMLIIARAVQGFGAAGLMSVNTALVRYIFPHKMLGRGIGMNALIVATASVAGPPVGAAILGVAHWPWVFAVNLPLGLLALALTRFLPRTPRGNRRFDAGSAMLSAGTFGLLTVGVEQFTRGQSWWIVGLFLLGFLACGTLLVRRQAGRAAPLLPVDLLRIPVFALSIATSVCSFAAQMLTFVALPFLFQHNLGRTAVESGLLITPWPLVLIGVAPLAGRLSDRFNPGLLGGIGMAVMAIGLALMATLPVDATYPEIAWRVALCGAGFGLFQSPNNRVLLSSAPRERSGGASGMLSTARLLGQTVGAALAALALGPMVGGENGAYIGVGLAAAIAAIASLISLSRLAATRRA</sequence>
<keyword evidence="5 7" id="KW-1133">Transmembrane helix</keyword>
<gene>
    <name evidence="9" type="ORF">IAI60_19125</name>
</gene>
<keyword evidence="4 7" id="KW-0812">Transmembrane</keyword>
<feature type="transmembrane region" description="Helical" evidence="7">
    <location>
        <begin position="227"/>
        <end position="245"/>
    </location>
</feature>
<feature type="transmembrane region" description="Helical" evidence="7">
    <location>
        <begin position="170"/>
        <end position="189"/>
    </location>
</feature>
<dbReference type="EMBL" id="JACTNF010000028">
    <property type="protein sequence ID" value="MBO1076732.1"/>
    <property type="molecule type" value="Genomic_DNA"/>
</dbReference>
<evidence type="ECO:0000256" key="3">
    <source>
        <dbReference type="ARBA" id="ARBA00022475"/>
    </source>
</evidence>
<reference evidence="9 10" key="1">
    <citation type="submission" date="2020-09" db="EMBL/GenBank/DDBJ databases">
        <title>Roseomonas.</title>
        <authorList>
            <person name="Zhu W."/>
        </authorList>
    </citation>
    <scope>NUCLEOTIDE SEQUENCE [LARGE SCALE GENOMIC DNA]</scope>
    <source>
        <strain evidence="9 10">1311</strain>
    </source>
</reference>
<dbReference type="PANTHER" id="PTHR42718:SF46">
    <property type="entry name" value="BLR6921 PROTEIN"/>
    <property type="match status" value="1"/>
</dbReference>
<organism evidence="9 10">
    <name type="scientific">Roseomonas marmotae</name>
    <dbReference type="NCBI Taxonomy" id="2768161"/>
    <lineage>
        <taxon>Bacteria</taxon>
        <taxon>Pseudomonadati</taxon>
        <taxon>Pseudomonadota</taxon>
        <taxon>Alphaproteobacteria</taxon>
        <taxon>Acetobacterales</taxon>
        <taxon>Roseomonadaceae</taxon>
        <taxon>Roseomonas</taxon>
    </lineage>
</organism>
<dbReference type="PROSITE" id="PS50850">
    <property type="entry name" value="MFS"/>
    <property type="match status" value="1"/>
</dbReference>
<dbReference type="Gene3D" id="1.20.1250.20">
    <property type="entry name" value="MFS general substrate transporter like domains"/>
    <property type="match status" value="1"/>
</dbReference>
<feature type="transmembrane region" description="Helical" evidence="7">
    <location>
        <begin position="327"/>
        <end position="347"/>
    </location>
</feature>
<dbReference type="PANTHER" id="PTHR42718">
    <property type="entry name" value="MAJOR FACILITATOR SUPERFAMILY MULTIDRUG TRANSPORTER MFSC"/>
    <property type="match status" value="1"/>
</dbReference>
<feature type="transmembrane region" description="Helical" evidence="7">
    <location>
        <begin position="82"/>
        <end position="101"/>
    </location>
</feature>
<keyword evidence="10" id="KW-1185">Reference proteome</keyword>
<dbReference type="SUPFAM" id="SSF103473">
    <property type="entry name" value="MFS general substrate transporter"/>
    <property type="match status" value="1"/>
</dbReference>
<dbReference type="Proteomes" id="UP001518990">
    <property type="component" value="Unassembled WGS sequence"/>
</dbReference>
<dbReference type="RefSeq" id="WP_207450056.1">
    <property type="nucleotide sequence ID" value="NZ_CP061091.1"/>
</dbReference>
<feature type="transmembrane region" description="Helical" evidence="7">
    <location>
        <begin position="144"/>
        <end position="164"/>
    </location>
</feature>
<accession>A0ABS3KGY4</accession>
<evidence type="ECO:0000313" key="9">
    <source>
        <dbReference type="EMBL" id="MBO1076732.1"/>
    </source>
</evidence>
<name>A0ABS3KGY4_9PROT</name>
<dbReference type="InterPro" id="IPR011701">
    <property type="entry name" value="MFS"/>
</dbReference>
<feature type="transmembrane region" description="Helical" evidence="7">
    <location>
        <begin position="402"/>
        <end position="420"/>
    </location>
</feature>
<dbReference type="CDD" id="cd17321">
    <property type="entry name" value="MFS_MMR_MDR_like"/>
    <property type="match status" value="1"/>
</dbReference>
<feature type="transmembrane region" description="Helical" evidence="7">
    <location>
        <begin position="201"/>
        <end position="221"/>
    </location>
</feature>
<evidence type="ECO:0000256" key="7">
    <source>
        <dbReference type="SAM" id="Phobius"/>
    </source>
</evidence>
<feature type="transmembrane region" description="Helical" evidence="7">
    <location>
        <begin position="303"/>
        <end position="320"/>
    </location>
</feature>
<evidence type="ECO:0000256" key="5">
    <source>
        <dbReference type="ARBA" id="ARBA00022989"/>
    </source>
</evidence>
<dbReference type="Pfam" id="PF07690">
    <property type="entry name" value="MFS_1"/>
    <property type="match status" value="1"/>
</dbReference>
<dbReference type="InterPro" id="IPR036259">
    <property type="entry name" value="MFS_trans_sf"/>
</dbReference>
<keyword evidence="2" id="KW-0813">Transport</keyword>
<evidence type="ECO:0000256" key="4">
    <source>
        <dbReference type="ARBA" id="ARBA00022692"/>
    </source>
</evidence>
<comment type="subcellular location">
    <subcellularLocation>
        <location evidence="1">Cell membrane</location>
        <topology evidence="1">Multi-pass membrane protein</topology>
    </subcellularLocation>
</comment>
<evidence type="ECO:0000256" key="2">
    <source>
        <dbReference type="ARBA" id="ARBA00022448"/>
    </source>
</evidence>
<keyword evidence="3" id="KW-1003">Cell membrane</keyword>
<evidence type="ECO:0000256" key="1">
    <source>
        <dbReference type="ARBA" id="ARBA00004651"/>
    </source>
</evidence>
<comment type="caution">
    <text evidence="9">The sequence shown here is derived from an EMBL/GenBank/DDBJ whole genome shotgun (WGS) entry which is preliminary data.</text>
</comment>
<keyword evidence="6 7" id="KW-0472">Membrane</keyword>
<feature type="transmembrane region" description="Helical" evidence="7">
    <location>
        <begin position="359"/>
        <end position="381"/>
    </location>
</feature>
<feature type="domain" description="Major facilitator superfamily (MFS) profile" evidence="8">
    <location>
        <begin position="16"/>
        <end position="452"/>
    </location>
</feature>
<feature type="transmembrane region" description="Helical" evidence="7">
    <location>
        <begin position="426"/>
        <end position="445"/>
    </location>
</feature>
<feature type="transmembrane region" description="Helical" evidence="7">
    <location>
        <begin position="52"/>
        <end position="70"/>
    </location>
</feature>
<evidence type="ECO:0000259" key="8">
    <source>
        <dbReference type="PROSITE" id="PS50850"/>
    </source>
</evidence>
<dbReference type="Gene3D" id="1.20.1720.10">
    <property type="entry name" value="Multidrug resistance protein D"/>
    <property type="match status" value="1"/>
</dbReference>
<protein>
    <submittedName>
        <fullName evidence="9">MFS transporter</fullName>
    </submittedName>
</protein>
<proteinExistence type="predicted"/>
<evidence type="ECO:0000256" key="6">
    <source>
        <dbReference type="ARBA" id="ARBA00023136"/>
    </source>
</evidence>
<evidence type="ECO:0000313" key="10">
    <source>
        <dbReference type="Proteomes" id="UP001518990"/>
    </source>
</evidence>
<dbReference type="InterPro" id="IPR020846">
    <property type="entry name" value="MFS_dom"/>
</dbReference>